<dbReference type="PIRSF" id="PIRSF030780">
    <property type="entry name" value="Md_memb_hyd_prd"/>
    <property type="match status" value="1"/>
</dbReference>
<evidence type="ECO:0000313" key="1">
    <source>
        <dbReference type="EMBL" id="ENY72428.1"/>
    </source>
</evidence>
<gene>
    <name evidence="1" type="ORF">G114_07840</name>
</gene>
<dbReference type="InterPro" id="IPR016956">
    <property type="entry name" value="YdjM"/>
</dbReference>
<keyword evidence="2" id="KW-1185">Reference proteome</keyword>
<sequence>MTGCGRLLSYAALFQACFIRLMTARGHLLFAVGCTLLVRQTELLPSLNHAPLWQLLPAALLGGLLPDLDHPKSVLGQWLPFISRPLARLFGHRGFTHSLLATGLVLWGVQSSLPGGPEGVKKALLLGYLSHLLGDLLTPAGIPLLWPLRRRFALPLLQPRHGPLPETLVGLTLLAVNGWWSGWLQ</sequence>
<dbReference type="InterPro" id="IPR007404">
    <property type="entry name" value="YdjM-like"/>
</dbReference>
<proteinExistence type="predicted"/>
<keyword evidence="1" id="KW-0378">Hydrolase</keyword>
<dbReference type="PANTHER" id="PTHR35531:SF1">
    <property type="entry name" value="INNER MEMBRANE PROTEIN YBCI-RELATED"/>
    <property type="match status" value="1"/>
</dbReference>
<dbReference type="Proteomes" id="UP000023775">
    <property type="component" value="Unassembled WGS sequence"/>
</dbReference>
<comment type="caution">
    <text evidence="1">The sequence shown here is derived from an EMBL/GenBank/DDBJ whole genome shotgun (WGS) entry which is preliminary data.</text>
</comment>
<protein>
    <submittedName>
        <fullName evidence="1">Membrane-bound metal-dependent hydrolase</fullName>
    </submittedName>
</protein>
<dbReference type="PROSITE" id="PS51257">
    <property type="entry name" value="PROKAR_LIPOPROTEIN"/>
    <property type="match status" value="1"/>
</dbReference>
<dbReference type="AlphaFoldDB" id="N9VLC8"/>
<dbReference type="PANTHER" id="PTHR35531">
    <property type="entry name" value="INNER MEMBRANE PROTEIN YBCI-RELATED"/>
    <property type="match status" value="1"/>
</dbReference>
<dbReference type="EMBL" id="APVG01000016">
    <property type="protein sequence ID" value="ENY72428.1"/>
    <property type="molecule type" value="Genomic_DNA"/>
</dbReference>
<organism evidence="1 2">
    <name type="scientific">Aeromonas diversa CDC 2478-85</name>
    <dbReference type="NCBI Taxonomy" id="1268237"/>
    <lineage>
        <taxon>Bacteria</taxon>
        <taxon>Pseudomonadati</taxon>
        <taxon>Pseudomonadota</taxon>
        <taxon>Gammaproteobacteria</taxon>
        <taxon>Aeromonadales</taxon>
        <taxon>Aeromonadaceae</taxon>
        <taxon>Aeromonas</taxon>
    </lineage>
</organism>
<accession>N9VLC8</accession>
<reference evidence="1 2" key="1">
    <citation type="journal article" date="2013" name="Genome Announc.">
        <title>Draft Genome Sequence of the Aeromonas diversa Type Strain.</title>
        <authorList>
            <person name="Farfan M."/>
            <person name="Spataro N."/>
            <person name="Sanglas A."/>
            <person name="Albarral V."/>
            <person name="Loren J.G."/>
            <person name="Bosch E."/>
            <person name="Fuste M.C."/>
        </authorList>
    </citation>
    <scope>NUCLEOTIDE SEQUENCE [LARGE SCALE GENOMIC DNA]</scope>
    <source>
        <strain evidence="1 2">2478-85</strain>
    </source>
</reference>
<dbReference type="Pfam" id="PF04307">
    <property type="entry name" value="YdjM"/>
    <property type="match status" value="1"/>
</dbReference>
<evidence type="ECO:0000313" key="2">
    <source>
        <dbReference type="Proteomes" id="UP000023775"/>
    </source>
</evidence>
<name>N9VLC8_9GAMM</name>
<dbReference type="GO" id="GO:0016787">
    <property type="term" value="F:hydrolase activity"/>
    <property type="evidence" value="ECO:0007669"/>
    <property type="project" value="UniProtKB-KW"/>
</dbReference>
<dbReference type="eggNOG" id="COG1988">
    <property type="taxonomic scope" value="Bacteria"/>
</dbReference>
<dbReference type="PATRIC" id="fig|1268237.3.peg.1544"/>